<evidence type="ECO:0000313" key="8">
    <source>
        <dbReference type="EMBL" id="PIR70487.1"/>
    </source>
</evidence>
<comment type="similarity">
    <text evidence="1">Belongs to the sigma-70 factor family. ECF subfamily.</text>
</comment>
<feature type="domain" description="RNA polymerase sigma-70 region 2" evidence="6">
    <location>
        <begin position="29"/>
        <end position="92"/>
    </location>
</feature>
<dbReference type="Proteomes" id="UP000229383">
    <property type="component" value="Unassembled WGS sequence"/>
</dbReference>
<dbReference type="GO" id="GO:0006352">
    <property type="term" value="P:DNA-templated transcription initiation"/>
    <property type="evidence" value="ECO:0007669"/>
    <property type="project" value="InterPro"/>
</dbReference>
<dbReference type="InterPro" id="IPR039425">
    <property type="entry name" value="RNA_pol_sigma-70-like"/>
</dbReference>
<dbReference type="NCBIfam" id="TIGR02937">
    <property type="entry name" value="sigma70-ECF"/>
    <property type="match status" value="1"/>
</dbReference>
<dbReference type="SUPFAM" id="SSF88946">
    <property type="entry name" value="Sigma2 domain of RNA polymerase sigma factors"/>
    <property type="match status" value="1"/>
</dbReference>
<evidence type="ECO:0000256" key="4">
    <source>
        <dbReference type="ARBA" id="ARBA00023125"/>
    </source>
</evidence>
<dbReference type="SUPFAM" id="SSF88659">
    <property type="entry name" value="Sigma3 and sigma4 domains of RNA polymerase sigma factors"/>
    <property type="match status" value="1"/>
</dbReference>
<protein>
    <recommendedName>
        <fullName evidence="10">RNA polymerase sigma factor 70 region 4 type 2 domain-containing protein</fullName>
    </recommendedName>
</protein>
<feature type="domain" description="RNA polymerase sigma factor 70 region 4 type 2" evidence="7">
    <location>
        <begin position="126"/>
        <end position="176"/>
    </location>
</feature>
<dbReference type="GO" id="GO:0003677">
    <property type="term" value="F:DNA binding"/>
    <property type="evidence" value="ECO:0007669"/>
    <property type="project" value="UniProtKB-KW"/>
</dbReference>
<dbReference type="PANTHER" id="PTHR43133:SF8">
    <property type="entry name" value="RNA POLYMERASE SIGMA FACTOR HI_1459-RELATED"/>
    <property type="match status" value="1"/>
</dbReference>
<dbReference type="Pfam" id="PF08281">
    <property type="entry name" value="Sigma70_r4_2"/>
    <property type="match status" value="1"/>
</dbReference>
<evidence type="ECO:0000259" key="6">
    <source>
        <dbReference type="Pfam" id="PF04542"/>
    </source>
</evidence>
<dbReference type="InterPro" id="IPR013324">
    <property type="entry name" value="RNA_pol_sigma_r3/r4-like"/>
</dbReference>
<keyword evidence="4" id="KW-0238">DNA-binding</keyword>
<keyword evidence="5" id="KW-0804">Transcription</keyword>
<dbReference type="Pfam" id="PF04542">
    <property type="entry name" value="Sigma70_r2"/>
    <property type="match status" value="1"/>
</dbReference>
<dbReference type="InterPro" id="IPR007627">
    <property type="entry name" value="RNA_pol_sigma70_r2"/>
</dbReference>
<proteinExistence type="inferred from homology"/>
<comment type="caution">
    <text evidence="8">The sequence shown here is derived from an EMBL/GenBank/DDBJ whole genome shotgun (WGS) entry which is preliminary data.</text>
</comment>
<name>A0A2H0TG01_9BACT</name>
<dbReference type="AlphaFoldDB" id="A0A2H0TG01"/>
<dbReference type="InterPro" id="IPR036388">
    <property type="entry name" value="WH-like_DNA-bd_sf"/>
</dbReference>
<organism evidence="8 9">
    <name type="scientific">Candidatus Niyogibacteria bacterium CG10_big_fil_rev_8_21_14_0_10_42_19</name>
    <dbReference type="NCBI Taxonomy" id="1974725"/>
    <lineage>
        <taxon>Bacteria</taxon>
        <taxon>Candidatus Niyogiibacteriota</taxon>
    </lineage>
</organism>
<evidence type="ECO:0000256" key="5">
    <source>
        <dbReference type="ARBA" id="ARBA00023163"/>
    </source>
</evidence>
<evidence type="ECO:0000259" key="7">
    <source>
        <dbReference type="Pfam" id="PF08281"/>
    </source>
</evidence>
<accession>A0A2H0TG01</accession>
<evidence type="ECO:0000256" key="2">
    <source>
        <dbReference type="ARBA" id="ARBA00023015"/>
    </source>
</evidence>
<dbReference type="InterPro" id="IPR013325">
    <property type="entry name" value="RNA_pol_sigma_r2"/>
</dbReference>
<keyword evidence="3" id="KW-0731">Sigma factor</keyword>
<evidence type="ECO:0008006" key="10">
    <source>
        <dbReference type="Google" id="ProtNLM"/>
    </source>
</evidence>
<dbReference type="InterPro" id="IPR014284">
    <property type="entry name" value="RNA_pol_sigma-70_dom"/>
</dbReference>
<reference evidence="9" key="1">
    <citation type="submission" date="2017-09" db="EMBL/GenBank/DDBJ databases">
        <title>Depth-based differentiation of microbial function through sediment-hosted aquifers and enrichment of novel symbionts in the deep terrestrial subsurface.</title>
        <authorList>
            <person name="Probst A.J."/>
            <person name="Ladd B."/>
            <person name="Jarett J.K."/>
            <person name="Geller-Mcgrath D.E."/>
            <person name="Sieber C.M.K."/>
            <person name="Emerson J.B."/>
            <person name="Anantharaman K."/>
            <person name="Thomas B.C."/>
            <person name="Malmstrom R."/>
            <person name="Stieglmeier M."/>
            <person name="Klingl A."/>
            <person name="Woyke T."/>
            <person name="Ryan C.M."/>
            <person name="Banfield J.F."/>
        </authorList>
    </citation>
    <scope>NUCLEOTIDE SEQUENCE [LARGE SCALE GENOMIC DNA]</scope>
</reference>
<sequence>MDGIIRKTLKKDLSVSMDSSSEKDFLGAFDELAPKLYRFCVLRTSSKELSEDLVSQSFMRAWEYLRSGQEIRSYPVFMYKVMRNLIADHWRSPGSRTLPIDDEMVGNIADIINSHKKIEQDAEFSQVKMALEKMPEHHRDILHWRFVDGLSIKEISGLSGKNPNAVYVSIYRSVQNLKKILYI</sequence>
<dbReference type="GO" id="GO:0016987">
    <property type="term" value="F:sigma factor activity"/>
    <property type="evidence" value="ECO:0007669"/>
    <property type="project" value="UniProtKB-KW"/>
</dbReference>
<dbReference type="Gene3D" id="1.10.10.10">
    <property type="entry name" value="Winged helix-like DNA-binding domain superfamily/Winged helix DNA-binding domain"/>
    <property type="match status" value="1"/>
</dbReference>
<dbReference type="PANTHER" id="PTHR43133">
    <property type="entry name" value="RNA POLYMERASE ECF-TYPE SIGMA FACTO"/>
    <property type="match status" value="1"/>
</dbReference>
<keyword evidence="2" id="KW-0805">Transcription regulation</keyword>
<dbReference type="Gene3D" id="1.10.1740.10">
    <property type="match status" value="1"/>
</dbReference>
<evidence type="ECO:0000256" key="3">
    <source>
        <dbReference type="ARBA" id="ARBA00023082"/>
    </source>
</evidence>
<evidence type="ECO:0000313" key="9">
    <source>
        <dbReference type="Proteomes" id="UP000229383"/>
    </source>
</evidence>
<dbReference type="InterPro" id="IPR013249">
    <property type="entry name" value="RNA_pol_sigma70_r4_t2"/>
</dbReference>
<evidence type="ECO:0000256" key="1">
    <source>
        <dbReference type="ARBA" id="ARBA00010641"/>
    </source>
</evidence>
<dbReference type="EMBL" id="PFCN01000016">
    <property type="protein sequence ID" value="PIR70487.1"/>
    <property type="molecule type" value="Genomic_DNA"/>
</dbReference>
<gene>
    <name evidence="8" type="ORF">COU46_01275</name>
</gene>